<dbReference type="PROSITE" id="PS51519">
    <property type="entry name" value="RWP_RK"/>
    <property type="match status" value="2"/>
</dbReference>
<evidence type="ECO:0000256" key="1">
    <source>
        <dbReference type="ARBA" id="ARBA00004049"/>
    </source>
</evidence>
<dbReference type="AlphaFoldDB" id="A0A7S4LZN6"/>
<dbReference type="PANTHER" id="PTHR46373">
    <property type="entry name" value="PROTEIN RKD4"/>
    <property type="match status" value="1"/>
</dbReference>
<dbReference type="GO" id="GO:0003700">
    <property type="term" value="F:DNA-binding transcription factor activity"/>
    <property type="evidence" value="ECO:0007669"/>
    <property type="project" value="InterPro"/>
</dbReference>
<dbReference type="Pfam" id="PF02042">
    <property type="entry name" value="RWP-RK"/>
    <property type="match status" value="2"/>
</dbReference>
<name>A0A7S4LZN6_GUITH</name>
<proteinExistence type="predicted"/>
<feature type="domain" description="RWP-RK" evidence="8">
    <location>
        <begin position="169"/>
        <end position="253"/>
    </location>
</feature>
<dbReference type="EMBL" id="HBKN01000130">
    <property type="protein sequence ID" value="CAE2190807.1"/>
    <property type="molecule type" value="Transcribed_RNA"/>
</dbReference>
<keyword evidence="5" id="KW-0804">Transcription</keyword>
<evidence type="ECO:0000259" key="8">
    <source>
        <dbReference type="PROSITE" id="PS51519"/>
    </source>
</evidence>
<feature type="compositionally biased region" description="Basic and acidic residues" evidence="7">
    <location>
        <begin position="124"/>
        <end position="140"/>
    </location>
</feature>
<keyword evidence="4" id="KW-0238">DNA-binding</keyword>
<keyword evidence="2" id="KW-0805">Transcription regulation</keyword>
<feature type="region of interest" description="Disordered" evidence="7">
    <location>
        <begin position="109"/>
        <end position="181"/>
    </location>
</feature>
<accession>A0A7S4LZN6</accession>
<gene>
    <name evidence="9" type="ORF">GTHE00462_LOCUS118</name>
</gene>
<dbReference type="InterPro" id="IPR003035">
    <property type="entry name" value="RWP-RK_dom"/>
</dbReference>
<evidence type="ECO:0000256" key="3">
    <source>
        <dbReference type="ARBA" id="ARBA00023054"/>
    </source>
</evidence>
<keyword evidence="3" id="KW-0175">Coiled coil</keyword>
<evidence type="ECO:0000256" key="5">
    <source>
        <dbReference type="ARBA" id="ARBA00023163"/>
    </source>
</evidence>
<organism evidence="9">
    <name type="scientific">Guillardia theta</name>
    <name type="common">Cryptophyte</name>
    <name type="synonym">Cryptomonas phi</name>
    <dbReference type="NCBI Taxonomy" id="55529"/>
    <lineage>
        <taxon>Eukaryota</taxon>
        <taxon>Cryptophyceae</taxon>
        <taxon>Pyrenomonadales</taxon>
        <taxon>Geminigeraceae</taxon>
        <taxon>Guillardia</taxon>
    </lineage>
</organism>
<feature type="compositionally biased region" description="Low complexity" evidence="7">
    <location>
        <begin position="168"/>
        <end position="181"/>
    </location>
</feature>
<protein>
    <recommendedName>
        <fullName evidence="8">RWP-RK domain-containing protein</fullName>
    </recommendedName>
</protein>
<sequence>MMAMETSGKLQETLDMPGRRLHAITEQNLREHFHLPLHTVAQKFGMCTTAFKKMCRRLGIAKWPHRQLRGIDKKIAALKAELNYAAMNDRHQYVVGIQSLEEEKAKLSHGMLIPSMDTSESEGESSRSPREYERDYEEKQTPPPRLSVLSGGHDVSDDEDLGGEYDGNSDSCSKSEKNSGSSTLMISEKDLRQNFHLPLHTAAQKFGICTTAFKKLCRRFGIAKWPHRQLRGIDKKIAALKAELNYTTGDREVCCKSLKALREEKQRISRSSGDKIKEAVVCSPNSKEHLEDDHEQRILGKERKNGVVTTMASAAASKLRTKEEMECASALSMLAAVAGFQEENEKDSGFVSRGSLIRDLICETSQVFEACSTDEDIGHQGDPHDTPPLEPIATLTPPYKYARIPPIVPNLINCSSSE</sequence>
<dbReference type="InterPro" id="IPR044607">
    <property type="entry name" value="RKD-like"/>
</dbReference>
<evidence type="ECO:0000256" key="7">
    <source>
        <dbReference type="SAM" id="MobiDB-lite"/>
    </source>
</evidence>
<reference evidence="9" key="1">
    <citation type="submission" date="2021-01" db="EMBL/GenBank/DDBJ databases">
        <authorList>
            <person name="Corre E."/>
            <person name="Pelletier E."/>
            <person name="Niang G."/>
            <person name="Scheremetjew M."/>
            <person name="Finn R."/>
            <person name="Kale V."/>
            <person name="Holt S."/>
            <person name="Cochrane G."/>
            <person name="Meng A."/>
            <person name="Brown T."/>
            <person name="Cohen L."/>
        </authorList>
    </citation>
    <scope>NUCLEOTIDE SEQUENCE</scope>
    <source>
        <strain evidence="9">CCMP 2712</strain>
    </source>
</reference>
<comment type="function">
    <text evidence="1">Putative transcription factor.</text>
</comment>
<evidence type="ECO:0000313" key="9">
    <source>
        <dbReference type="EMBL" id="CAE2190807.1"/>
    </source>
</evidence>
<evidence type="ECO:0000256" key="6">
    <source>
        <dbReference type="ARBA" id="ARBA00023242"/>
    </source>
</evidence>
<evidence type="ECO:0000256" key="2">
    <source>
        <dbReference type="ARBA" id="ARBA00023015"/>
    </source>
</evidence>
<dbReference type="PANTHER" id="PTHR46373:SF2">
    <property type="entry name" value="RWP-RK DOMAIN-CONTAINING PROTEIN"/>
    <property type="match status" value="1"/>
</dbReference>
<keyword evidence="6" id="KW-0539">Nucleus</keyword>
<feature type="domain" description="RWP-RK" evidence="8">
    <location>
        <begin position="6"/>
        <end position="91"/>
    </location>
</feature>
<evidence type="ECO:0000256" key="4">
    <source>
        <dbReference type="ARBA" id="ARBA00023125"/>
    </source>
</evidence>
<dbReference type="GO" id="GO:0003677">
    <property type="term" value="F:DNA binding"/>
    <property type="evidence" value="ECO:0007669"/>
    <property type="project" value="UniProtKB-KW"/>
</dbReference>